<evidence type="ECO:0000313" key="1">
    <source>
        <dbReference type="EMBL" id="KAJ2967554.1"/>
    </source>
</evidence>
<reference evidence="1" key="1">
    <citation type="submission" date="2022-08" db="EMBL/GenBank/DDBJ databases">
        <title>Genome Sequence of Lecanicillium fungicola.</title>
        <authorList>
            <person name="Buettner E."/>
        </authorList>
    </citation>
    <scope>NUCLEOTIDE SEQUENCE</scope>
    <source>
        <strain evidence="1">Babe33</strain>
    </source>
</reference>
<sequence length="304" mass="34131">MPRLPPADKLPLTVRKDVRDNWESKKEEFDKQLSDVLGESWTFDIDAKNVYPYGEDRSYAKESTGAMIAEYVSSAVSGIKYYVEKYGDIAKTEINKAAPAHVITMDFDDHSKVSYCGVTITPTGQLAMIFKDGNLGSNISHVTNEEQLNRALNNDVADEGLAWQTRLNIAEYFTPKVAGLNKKLSELLKKEYTFDPSFEANYAKLKEAKNGDFKENLGYITHSYYEGLIDHLSYKKFGSDDMLQEAFNEAAEEGKVVFRVVDNGKTKKSYGDAIFDGGVLYLQTTPEYYGSNTGQAAEKLEDEL</sequence>
<protein>
    <submittedName>
        <fullName evidence="1">Uncharacterized protein</fullName>
    </submittedName>
</protein>
<gene>
    <name evidence="1" type="ORF">NQ176_g9607</name>
</gene>
<proteinExistence type="predicted"/>
<evidence type="ECO:0000313" key="2">
    <source>
        <dbReference type="Proteomes" id="UP001143910"/>
    </source>
</evidence>
<keyword evidence="2" id="KW-1185">Reference proteome</keyword>
<name>A0ACC1MMN9_9HYPO</name>
<dbReference type="Proteomes" id="UP001143910">
    <property type="component" value="Unassembled WGS sequence"/>
</dbReference>
<organism evidence="1 2">
    <name type="scientific">Zarea fungicola</name>
    <dbReference type="NCBI Taxonomy" id="93591"/>
    <lineage>
        <taxon>Eukaryota</taxon>
        <taxon>Fungi</taxon>
        <taxon>Dikarya</taxon>
        <taxon>Ascomycota</taxon>
        <taxon>Pezizomycotina</taxon>
        <taxon>Sordariomycetes</taxon>
        <taxon>Hypocreomycetidae</taxon>
        <taxon>Hypocreales</taxon>
        <taxon>Cordycipitaceae</taxon>
        <taxon>Zarea</taxon>
    </lineage>
</organism>
<dbReference type="EMBL" id="JANJQO010002257">
    <property type="protein sequence ID" value="KAJ2967554.1"/>
    <property type="molecule type" value="Genomic_DNA"/>
</dbReference>
<comment type="caution">
    <text evidence="1">The sequence shown here is derived from an EMBL/GenBank/DDBJ whole genome shotgun (WGS) entry which is preliminary data.</text>
</comment>
<accession>A0ACC1MMN9</accession>